<dbReference type="InterPro" id="IPR024712">
    <property type="entry name" value="Catalase_clade2"/>
</dbReference>
<evidence type="ECO:0000313" key="16">
    <source>
        <dbReference type="EMBL" id="KZT06329.1"/>
    </source>
</evidence>
<dbReference type="PANTHER" id="PTHR42821:SF1">
    <property type="entry name" value="CATALASE-B"/>
    <property type="match status" value="1"/>
</dbReference>
<dbReference type="PROSITE" id="PS00438">
    <property type="entry name" value="CATALASE_2"/>
    <property type="match status" value="1"/>
</dbReference>
<feature type="active site" evidence="11">
    <location>
        <position position="91"/>
    </location>
</feature>
<dbReference type="GO" id="GO:0042744">
    <property type="term" value="P:hydrogen peroxide catabolic process"/>
    <property type="evidence" value="ECO:0007669"/>
    <property type="project" value="UniProtKB-UniRule"/>
</dbReference>
<dbReference type="InterPro" id="IPR018028">
    <property type="entry name" value="Catalase"/>
</dbReference>
<dbReference type="Gene3D" id="2.40.180.10">
    <property type="entry name" value="Catalase core domain"/>
    <property type="match status" value="1"/>
</dbReference>
<dbReference type="InterPro" id="IPR020835">
    <property type="entry name" value="Catalase_sf"/>
</dbReference>
<evidence type="ECO:0000256" key="8">
    <source>
        <dbReference type="ARBA" id="ARBA00023004"/>
    </source>
</evidence>
<dbReference type="Gene3D" id="1.20.1370.20">
    <property type="match status" value="1"/>
</dbReference>
<keyword evidence="8 10" id="KW-0408">Iron</keyword>
<sequence>MASAISGAVKHAFGAATQNAKIADLQSDIIDPASMPNKGLTTDYGIYVSDTDNWLKVQDGINTGPNLLEDQIAREKIHRFDHERIPERIVHARGSGAHGYFKVFDDRAKKYTHAPVLTDSSRTTPVFARFSTVQGSRGSADTVRDVRGFAVKLYTEEGNWDIVGNNMPIFFIQDAIKFPDFVHAVKPEPHNEVPQGQSAHNNFWDFCGLQPESAHMVMWAMSDRAIPRSFRMMQGFGVNTYKLLNAQGERFFVKFHWLPELGVHSFVWDEALKINGQDPDFHRKDLQEAIENGAFPKWTFAIQTIPESKEHDFEFDILDATKVWPEELVPLEVIGEMTLNKTVDEFFTETEQVAFCTSHVVPGIGFSDDPLLQGRNFSYFDTQITRLGVNWEELPINRPVCPVLNHNRDGAMRRRITKGEVNYWPNRKEVGAPVPISEGGYADFAQKIVGIKQRVRSKKFQEHFNQAQLFYNSLTPYEKAHLVSAFSFELSHCDDPVVFETYTKLLNNVDFELAKQVAINVGGIVPEKPLRENHGKSTPTLSQVYYAPKEPTIVSRRIAILVADGFNLAEVEALRAAFKLGQATTWIIGPRRGLVYPAGQVVGKGAGVWADHHYEGQRSTLFDAVIVPSGAEHAQKLAQNGRAIHWVREAFGHCKPIGATGEGVAFIREAVQLPGVQFTNNLNSGSVVSSYGVVTTGKYDAGSAATDTLKIAQGEEKGFVSNFAYEISKHRCYEREINGLTSRVAY</sequence>
<keyword evidence="17" id="KW-1185">Reference proteome</keyword>
<dbReference type="Pfam" id="PF06628">
    <property type="entry name" value="Catalase-rel"/>
    <property type="match status" value="1"/>
</dbReference>
<evidence type="ECO:0000256" key="13">
    <source>
        <dbReference type="RuleBase" id="RU000498"/>
    </source>
</evidence>
<name>A0A165E6G6_9APHY</name>
<evidence type="ECO:0000256" key="4">
    <source>
        <dbReference type="ARBA" id="ARBA00022559"/>
    </source>
</evidence>
<gene>
    <name evidence="16" type="ORF">LAESUDRAFT_679896</name>
</gene>
<evidence type="ECO:0000256" key="12">
    <source>
        <dbReference type="PIRSR" id="PIRSR038927-2"/>
    </source>
</evidence>
<dbReference type="STRING" id="1314785.A0A165E6G6"/>
<accession>A0A165E6G6</accession>
<dbReference type="AlphaFoldDB" id="A0A165E6G6"/>
<evidence type="ECO:0000256" key="3">
    <source>
        <dbReference type="ARBA" id="ARBA00012314"/>
    </source>
</evidence>
<dbReference type="RefSeq" id="XP_040764069.1">
    <property type="nucleotide sequence ID" value="XM_040905712.1"/>
</dbReference>
<dbReference type="SUPFAM" id="SSF52317">
    <property type="entry name" value="Class I glutamine amidotransferase-like"/>
    <property type="match status" value="1"/>
</dbReference>
<dbReference type="InterPro" id="IPR010582">
    <property type="entry name" value="Catalase_immune_responsive"/>
</dbReference>
<proteinExistence type="inferred from homology"/>
<dbReference type="Pfam" id="PF18011">
    <property type="entry name" value="Catalase_C"/>
    <property type="match status" value="1"/>
</dbReference>
<keyword evidence="4 10" id="KW-0575">Peroxidase</keyword>
<dbReference type="SUPFAM" id="SSF56634">
    <property type="entry name" value="Heme-dependent catalase-like"/>
    <property type="match status" value="1"/>
</dbReference>
<dbReference type="InterPro" id="IPR043156">
    <property type="entry name" value="Catalase_clade2_helical"/>
</dbReference>
<dbReference type="InterPro" id="IPR002226">
    <property type="entry name" value="Catalase_haem_BS"/>
</dbReference>
<dbReference type="Pfam" id="PF00199">
    <property type="entry name" value="Catalase"/>
    <property type="match status" value="1"/>
</dbReference>
<protein>
    <recommendedName>
        <fullName evidence="3 10">Catalase</fullName>
        <ecNumber evidence="3 10">1.11.1.6</ecNumber>
    </recommendedName>
</protein>
<evidence type="ECO:0000259" key="15">
    <source>
        <dbReference type="SMART" id="SM01060"/>
    </source>
</evidence>
<evidence type="ECO:0000256" key="11">
    <source>
        <dbReference type="PIRSR" id="PIRSR038927-1"/>
    </source>
</evidence>
<dbReference type="GO" id="GO:0005829">
    <property type="term" value="C:cytosol"/>
    <property type="evidence" value="ECO:0007669"/>
    <property type="project" value="TreeGrafter"/>
</dbReference>
<dbReference type="InParanoid" id="A0A165E6G6"/>
<evidence type="ECO:0000256" key="10">
    <source>
        <dbReference type="PIRNR" id="PIRNR038927"/>
    </source>
</evidence>
<dbReference type="InterPro" id="IPR024708">
    <property type="entry name" value="Catalase_AS"/>
</dbReference>
<dbReference type="GO" id="GO:0046872">
    <property type="term" value="F:metal ion binding"/>
    <property type="evidence" value="ECO:0007669"/>
    <property type="project" value="UniProtKB-KW"/>
</dbReference>
<dbReference type="GO" id="GO:0020037">
    <property type="term" value="F:heme binding"/>
    <property type="evidence" value="ECO:0007669"/>
    <property type="project" value="UniProtKB-UniRule"/>
</dbReference>
<keyword evidence="5 10" id="KW-0349">Heme</keyword>
<evidence type="ECO:0000256" key="7">
    <source>
        <dbReference type="ARBA" id="ARBA00023002"/>
    </source>
</evidence>
<dbReference type="InterPro" id="IPR011614">
    <property type="entry name" value="Catalase_core"/>
</dbReference>
<keyword evidence="7 10" id="KW-0560">Oxidoreductase</keyword>
<comment type="catalytic activity">
    <reaction evidence="10 13">
        <text>2 H2O2 = O2 + 2 H2O</text>
        <dbReference type="Rhea" id="RHEA:20309"/>
        <dbReference type="ChEBI" id="CHEBI:15377"/>
        <dbReference type="ChEBI" id="CHEBI:15379"/>
        <dbReference type="ChEBI" id="CHEBI:16240"/>
        <dbReference type="EC" id="1.11.1.6"/>
    </reaction>
</comment>
<organism evidence="16 17">
    <name type="scientific">Laetiporus sulphureus 93-53</name>
    <dbReference type="NCBI Taxonomy" id="1314785"/>
    <lineage>
        <taxon>Eukaryota</taxon>
        <taxon>Fungi</taxon>
        <taxon>Dikarya</taxon>
        <taxon>Basidiomycota</taxon>
        <taxon>Agaricomycotina</taxon>
        <taxon>Agaricomycetes</taxon>
        <taxon>Polyporales</taxon>
        <taxon>Laetiporus</taxon>
    </lineage>
</organism>
<dbReference type="InterPro" id="IPR029062">
    <property type="entry name" value="Class_I_gatase-like"/>
</dbReference>
<evidence type="ECO:0000256" key="1">
    <source>
        <dbReference type="ARBA" id="ARBA00001971"/>
    </source>
</evidence>
<evidence type="ECO:0000313" key="17">
    <source>
        <dbReference type="Proteomes" id="UP000076871"/>
    </source>
</evidence>
<dbReference type="Gene3D" id="3.40.50.880">
    <property type="match status" value="1"/>
</dbReference>
<dbReference type="PROSITE" id="PS51402">
    <property type="entry name" value="CATALASE_3"/>
    <property type="match status" value="1"/>
</dbReference>
<dbReference type="PANTHER" id="PTHR42821">
    <property type="entry name" value="CATALASE"/>
    <property type="match status" value="1"/>
</dbReference>
<evidence type="ECO:0000256" key="6">
    <source>
        <dbReference type="ARBA" id="ARBA00022723"/>
    </source>
</evidence>
<keyword evidence="9 10" id="KW-0376">Hydrogen peroxide</keyword>
<feature type="binding site" description="axial binding residue" evidence="12">
    <location>
        <position position="379"/>
    </location>
    <ligand>
        <name>heme</name>
        <dbReference type="ChEBI" id="CHEBI:30413"/>
    </ligand>
    <ligandPart>
        <name>Fe</name>
        <dbReference type="ChEBI" id="CHEBI:18248"/>
    </ligandPart>
</feature>
<dbReference type="PIRSF" id="PIRSF038927">
    <property type="entry name" value="Catalase_clade2"/>
    <property type="match status" value="1"/>
</dbReference>
<dbReference type="FunFam" id="2.40.180.10:FF:000003">
    <property type="entry name" value="Catalase"/>
    <property type="match status" value="1"/>
</dbReference>
<evidence type="ECO:0000256" key="9">
    <source>
        <dbReference type="ARBA" id="ARBA00023324"/>
    </source>
</evidence>
<dbReference type="GO" id="GO:0004096">
    <property type="term" value="F:catalase activity"/>
    <property type="evidence" value="ECO:0007669"/>
    <property type="project" value="UniProtKB-UniRule"/>
</dbReference>
<dbReference type="CDD" id="cd03132">
    <property type="entry name" value="GATase1_catalase"/>
    <property type="match status" value="1"/>
</dbReference>
<dbReference type="OrthoDB" id="6880011at2759"/>
<dbReference type="GO" id="GO:0006979">
    <property type="term" value="P:response to oxidative stress"/>
    <property type="evidence" value="ECO:0007669"/>
    <property type="project" value="InterPro"/>
</dbReference>
<keyword evidence="6 10" id="KW-0479">Metal-binding</keyword>
<dbReference type="SMART" id="SM01060">
    <property type="entry name" value="Catalase"/>
    <property type="match status" value="1"/>
</dbReference>
<dbReference type="PROSITE" id="PS00437">
    <property type="entry name" value="CATALASE_1"/>
    <property type="match status" value="1"/>
</dbReference>
<comment type="function">
    <text evidence="14">Catalyzes the degradation of hydrogen peroxide (H(2)O(2)) generated by peroxisomal oxidases to water and oxygen, thereby protecting cells from the toxic effects of hydrogen peroxide.</text>
</comment>
<comment type="similarity">
    <text evidence="2 10 13">Belongs to the catalase family.</text>
</comment>
<dbReference type="EMBL" id="KV427625">
    <property type="protein sequence ID" value="KZT06329.1"/>
    <property type="molecule type" value="Genomic_DNA"/>
</dbReference>
<dbReference type="GeneID" id="63822742"/>
<comment type="cofactor">
    <cofactor evidence="1 10 12">
        <name>heme</name>
        <dbReference type="ChEBI" id="CHEBI:30413"/>
    </cofactor>
</comment>
<reference evidence="16 17" key="1">
    <citation type="journal article" date="2016" name="Mol. Biol. Evol.">
        <title>Comparative Genomics of Early-Diverging Mushroom-Forming Fungi Provides Insights into the Origins of Lignocellulose Decay Capabilities.</title>
        <authorList>
            <person name="Nagy L.G."/>
            <person name="Riley R."/>
            <person name="Tritt A."/>
            <person name="Adam C."/>
            <person name="Daum C."/>
            <person name="Floudas D."/>
            <person name="Sun H."/>
            <person name="Yadav J.S."/>
            <person name="Pangilinan J."/>
            <person name="Larsson K.H."/>
            <person name="Matsuura K."/>
            <person name="Barry K."/>
            <person name="Labutti K."/>
            <person name="Kuo R."/>
            <person name="Ohm R.A."/>
            <person name="Bhattacharya S.S."/>
            <person name="Shirouzu T."/>
            <person name="Yoshinaga Y."/>
            <person name="Martin F.M."/>
            <person name="Grigoriev I.V."/>
            <person name="Hibbett D.S."/>
        </authorList>
    </citation>
    <scope>NUCLEOTIDE SEQUENCE [LARGE SCALE GENOMIC DNA]</scope>
    <source>
        <strain evidence="16 17">93-53</strain>
    </source>
</reference>
<evidence type="ECO:0000256" key="14">
    <source>
        <dbReference type="RuleBase" id="RU004142"/>
    </source>
</evidence>
<feature type="domain" description="Catalase core" evidence="15">
    <location>
        <begin position="41"/>
        <end position="432"/>
    </location>
</feature>
<evidence type="ECO:0000256" key="5">
    <source>
        <dbReference type="ARBA" id="ARBA00022617"/>
    </source>
</evidence>
<evidence type="ECO:0000256" key="2">
    <source>
        <dbReference type="ARBA" id="ARBA00005329"/>
    </source>
</evidence>
<dbReference type="InterPro" id="IPR041399">
    <property type="entry name" value="Catalase_large_C"/>
</dbReference>
<dbReference type="PRINTS" id="PR00067">
    <property type="entry name" value="CATALASE"/>
</dbReference>
<dbReference type="EC" id="1.11.1.6" evidence="3 10"/>
<comment type="function">
    <text evidence="10">Occurs in almost all aerobically respiring organisms and serves to protect cells from the toxic effects of hydrogen peroxide.</text>
</comment>
<dbReference type="Proteomes" id="UP000076871">
    <property type="component" value="Unassembled WGS sequence"/>
</dbReference>
<feature type="active site" evidence="11">
    <location>
        <position position="165"/>
    </location>
</feature>